<dbReference type="Gene3D" id="1.20.120.720">
    <property type="entry name" value="Myosin VI head, motor domain, U50 subdomain"/>
    <property type="match status" value="1"/>
</dbReference>
<dbReference type="SUPFAM" id="SSF52540">
    <property type="entry name" value="P-loop containing nucleoside triphosphate hydrolases"/>
    <property type="match status" value="1"/>
</dbReference>
<keyword evidence="2" id="KW-0067">ATP-binding</keyword>
<dbReference type="PANTHER" id="PTHR13140:SF706">
    <property type="entry name" value="DILUTE CLASS UNCONVENTIONAL MYOSIN, ISOFORM C"/>
    <property type="match status" value="1"/>
</dbReference>
<dbReference type="Gene3D" id="1.20.58.530">
    <property type="match status" value="1"/>
</dbReference>
<keyword evidence="4" id="KW-0505">Motor protein</keyword>
<keyword evidence="10" id="KW-1185">Reference proteome</keyword>
<accession>A0A556U3G7</accession>
<evidence type="ECO:0000256" key="7">
    <source>
        <dbReference type="SAM" id="MobiDB-lite"/>
    </source>
</evidence>
<name>A0A556U3G7_BAGYA</name>
<comment type="caution">
    <text evidence="9">The sequence shown here is derived from an EMBL/GenBank/DDBJ whole genome shotgun (WGS) entry which is preliminary data.</text>
</comment>
<dbReference type="PANTHER" id="PTHR13140">
    <property type="entry name" value="MYOSIN"/>
    <property type="match status" value="1"/>
</dbReference>
<proteinExistence type="inferred from homology"/>
<feature type="compositionally biased region" description="Polar residues" evidence="7">
    <location>
        <begin position="100"/>
        <end position="110"/>
    </location>
</feature>
<dbReference type="AlphaFoldDB" id="A0A556U3G7"/>
<reference evidence="9 10" key="1">
    <citation type="journal article" date="2019" name="Genome Biol. Evol.">
        <title>Whole-Genome Sequencing of the Giant Devil Catfish, Bagarius yarrelli.</title>
        <authorList>
            <person name="Jiang W."/>
            <person name="Lv Y."/>
            <person name="Cheng L."/>
            <person name="Yang K."/>
            <person name="Chao B."/>
            <person name="Wang X."/>
            <person name="Li Y."/>
            <person name="Pan X."/>
            <person name="You X."/>
            <person name="Zhang Y."/>
            <person name="Yang J."/>
            <person name="Li J."/>
            <person name="Zhang X."/>
            <person name="Liu S."/>
            <person name="Sun C."/>
            <person name="Yang J."/>
            <person name="Shi Q."/>
        </authorList>
    </citation>
    <scope>NUCLEOTIDE SEQUENCE [LARGE SCALE GENOMIC DNA]</scope>
    <source>
        <strain evidence="9">JWS20170419001</strain>
        <tissue evidence="9">Muscle</tissue>
    </source>
</reference>
<evidence type="ECO:0000259" key="8">
    <source>
        <dbReference type="PROSITE" id="PS51456"/>
    </source>
</evidence>
<dbReference type="PROSITE" id="PS51456">
    <property type="entry name" value="MYOSIN_MOTOR"/>
    <property type="match status" value="1"/>
</dbReference>
<dbReference type="GO" id="GO:0007015">
    <property type="term" value="P:actin filament organization"/>
    <property type="evidence" value="ECO:0007669"/>
    <property type="project" value="TreeGrafter"/>
</dbReference>
<dbReference type="EMBL" id="VCAZ01000043">
    <property type="protein sequence ID" value="TSM28206.1"/>
    <property type="molecule type" value="Genomic_DNA"/>
</dbReference>
<keyword evidence="1" id="KW-0547">Nucleotide-binding</keyword>
<dbReference type="GO" id="GO:0000146">
    <property type="term" value="F:microfilament motor activity"/>
    <property type="evidence" value="ECO:0007669"/>
    <property type="project" value="TreeGrafter"/>
</dbReference>
<organism evidence="9 10">
    <name type="scientific">Bagarius yarrelli</name>
    <name type="common">Goonch</name>
    <name type="synonym">Bagrus yarrelli</name>
    <dbReference type="NCBI Taxonomy" id="175774"/>
    <lineage>
        <taxon>Eukaryota</taxon>
        <taxon>Metazoa</taxon>
        <taxon>Chordata</taxon>
        <taxon>Craniata</taxon>
        <taxon>Vertebrata</taxon>
        <taxon>Euteleostomi</taxon>
        <taxon>Actinopterygii</taxon>
        <taxon>Neopterygii</taxon>
        <taxon>Teleostei</taxon>
        <taxon>Ostariophysi</taxon>
        <taxon>Siluriformes</taxon>
        <taxon>Sisoridae</taxon>
        <taxon>Sisorinae</taxon>
        <taxon>Bagarius</taxon>
    </lineage>
</organism>
<dbReference type="GO" id="GO:0048731">
    <property type="term" value="P:system development"/>
    <property type="evidence" value="ECO:0007669"/>
    <property type="project" value="UniProtKB-ARBA"/>
</dbReference>
<dbReference type="GO" id="GO:0016020">
    <property type="term" value="C:membrane"/>
    <property type="evidence" value="ECO:0007669"/>
    <property type="project" value="TreeGrafter"/>
</dbReference>
<sequence length="110" mass="12721">MASSLYSEIFTLLISLINRALKSTQKHSLCSVLIVDTPGSQNPRQVNSERGATFEELCHNYTQERLQALFHEHTFVQELERYKEVETHTQTHTHTHTPKSHVNTHSQHKT</sequence>
<evidence type="ECO:0000256" key="5">
    <source>
        <dbReference type="ARBA" id="ARBA00023203"/>
    </source>
</evidence>
<evidence type="ECO:0000256" key="6">
    <source>
        <dbReference type="PROSITE-ProRule" id="PRU00782"/>
    </source>
</evidence>
<comment type="similarity">
    <text evidence="6">Belongs to the TRAFAC class myosin-kinesin ATPase superfamily. Myosin family.</text>
</comment>
<dbReference type="Gene3D" id="3.40.850.10">
    <property type="entry name" value="Kinesin motor domain"/>
    <property type="match status" value="1"/>
</dbReference>
<feature type="domain" description="Myosin motor" evidence="8">
    <location>
        <begin position="1"/>
        <end position="110"/>
    </location>
</feature>
<keyword evidence="3 6" id="KW-0518">Myosin</keyword>
<dbReference type="Proteomes" id="UP000319801">
    <property type="component" value="Unassembled WGS sequence"/>
</dbReference>
<evidence type="ECO:0000256" key="1">
    <source>
        <dbReference type="ARBA" id="ARBA00022741"/>
    </source>
</evidence>
<keyword evidence="5 6" id="KW-0009">Actin-binding</keyword>
<dbReference type="GO" id="GO:0005524">
    <property type="term" value="F:ATP binding"/>
    <property type="evidence" value="ECO:0007669"/>
    <property type="project" value="UniProtKB-KW"/>
</dbReference>
<gene>
    <name evidence="9" type="ORF">Baya_6988</name>
</gene>
<dbReference type="InterPro" id="IPR027417">
    <property type="entry name" value="P-loop_NTPase"/>
</dbReference>
<comment type="caution">
    <text evidence="6">Lacks conserved residue(s) required for the propagation of feature annotation.</text>
</comment>
<evidence type="ECO:0000313" key="10">
    <source>
        <dbReference type="Proteomes" id="UP000319801"/>
    </source>
</evidence>
<evidence type="ECO:0000256" key="4">
    <source>
        <dbReference type="ARBA" id="ARBA00023175"/>
    </source>
</evidence>
<dbReference type="GO" id="GO:0016459">
    <property type="term" value="C:myosin complex"/>
    <property type="evidence" value="ECO:0007669"/>
    <property type="project" value="UniProtKB-KW"/>
</dbReference>
<evidence type="ECO:0000313" key="9">
    <source>
        <dbReference type="EMBL" id="TSM28206.1"/>
    </source>
</evidence>
<dbReference type="GO" id="GO:0005737">
    <property type="term" value="C:cytoplasm"/>
    <property type="evidence" value="ECO:0007669"/>
    <property type="project" value="TreeGrafter"/>
</dbReference>
<feature type="region of interest" description="Disordered" evidence="7">
    <location>
        <begin position="85"/>
        <end position="110"/>
    </location>
</feature>
<dbReference type="InterPro" id="IPR036961">
    <property type="entry name" value="Kinesin_motor_dom_sf"/>
</dbReference>
<dbReference type="OrthoDB" id="2505895at2759"/>
<dbReference type="Pfam" id="PF00063">
    <property type="entry name" value="Myosin_head"/>
    <property type="match status" value="1"/>
</dbReference>
<evidence type="ECO:0000256" key="2">
    <source>
        <dbReference type="ARBA" id="ARBA00022840"/>
    </source>
</evidence>
<protein>
    <submittedName>
        <fullName evidence="9">Unconventional myosin-XVIIIa</fullName>
    </submittedName>
</protein>
<dbReference type="GO" id="GO:0051015">
    <property type="term" value="F:actin filament binding"/>
    <property type="evidence" value="ECO:0007669"/>
    <property type="project" value="TreeGrafter"/>
</dbReference>
<dbReference type="InterPro" id="IPR001609">
    <property type="entry name" value="Myosin_head_motor_dom-like"/>
</dbReference>
<evidence type="ECO:0000256" key="3">
    <source>
        <dbReference type="ARBA" id="ARBA00023123"/>
    </source>
</evidence>